<reference evidence="2 3" key="1">
    <citation type="journal article" date="2012" name="PLoS Pathog.">
        <title>Diverse lifestyles and strategies of plant pathogenesis encoded in the genomes of eighteen Dothideomycetes fungi.</title>
        <authorList>
            <person name="Ohm R.A."/>
            <person name="Feau N."/>
            <person name="Henrissat B."/>
            <person name="Schoch C.L."/>
            <person name="Horwitz B.A."/>
            <person name="Barry K.W."/>
            <person name="Condon B.J."/>
            <person name="Copeland A.C."/>
            <person name="Dhillon B."/>
            <person name="Glaser F."/>
            <person name="Hesse C.N."/>
            <person name="Kosti I."/>
            <person name="LaButti K."/>
            <person name="Lindquist E.A."/>
            <person name="Lucas S."/>
            <person name="Salamov A.A."/>
            <person name="Bradshaw R.E."/>
            <person name="Ciuffetti L."/>
            <person name="Hamelin R.C."/>
            <person name="Kema G.H.J."/>
            <person name="Lawrence C."/>
            <person name="Scott J.A."/>
            <person name="Spatafora J.W."/>
            <person name="Turgeon B.G."/>
            <person name="de Wit P.J.G.M."/>
            <person name="Zhong S."/>
            <person name="Goodwin S.B."/>
            <person name="Grigoriev I.V."/>
        </authorList>
    </citation>
    <scope>NUCLEOTIDE SEQUENCE [LARGE SCALE GENOMIC DNA]</scope>
    <source>
        <strain evidence="2 3">UAMH 10762</strain>
    </source>
</reference>
<evidence type="ECO:0000256" key="1">
    <source>
        <dbReference type="SAM" id="MobiDB-lite"/>
    </source>
</evidence>
<dbReference type="Proteomes" id="UP000011761">
    <property type="component" value="Unassembled WGS sequence"/>
</dbReference>
<dbReference type="EMBL" id="KB445563">
    <property type="protein sequence ID" value="EMC91918.1"/>
    <property type="molecule type" value="Genomic_DNA"/>
</dbReference>
<organism evidence="2 3">
    <name type="scientific">Baudoinia panamericana (strain UAMH 10762)</name>
    <name type="common">Angels' share fungus</name>
    <name type="synonym">Baudoinia compniacensis (strain UAMH 10762)</name>
    <dbReference type="NCBI Taxonomy" id="717646"/>
    <lineage>
        <taxon>Eukaryota</taxon>
        <taxon>Fungi</taxon>
        <taxon>Dikarya</taxon>
        <taxon>Ascomycota</taxon>
        <taxon>Pezizomycotina</taxon>
        <taxon>Dothideomycetes</taxon>
        <taxon>Dothideomycetidae</taxon>
        <taxon>Mycosphaerellales</taxon>
        <taxon>Teratosphaeriaceae</taxon>
        <taxon>Baudoinia</taxon>
    </lineage>
</organism>
<dbReference type="KEGG" id="bcom:BAUCODRAFT_39065"/>
<dbReference type="OrthoDB" id="414698at2759"/>
<dbReference type="eggNOG" id="ENOG502S80R">
    <property type="taxonomic scope" value="Eukaryota"/>
</dbReference>
<evidence type="ECO:0008006" key="4">
    <source>
        <dbReference type="Google" id="ProtNLM"/>
    </source>
</evidence>
<dbReference type="STRING" id="717646.M2MKQ8"/>
<dbReference type="OMA" id="NWFYMPL"/>
<dbReference type="InterPro" id="IPR010323">
    <property type="entry name" value="DUF924"/>
</dbReference>
<evidence type="ECO:0000313" key="2">
    <source>
        <dbReference type="EMBL" id="EMC91918.1"/>
    </source>
</evidence>
<dbReference type="GeneID" id="19113706"/>
<gene>
    <name evidence="2" type="ORF">BAUCODRAFT_39065</name>
</gene>
<sequence length="282" mass="32114">MATSLPTFALDSSLFNQTLYAELHDLWFSGIPDGAESASFPVVQRWFGAGWSDEQKAAFNAKCKEVAGPALESIGPSKITLPPFVSYENEIEHAGTLAAPFLDEVDQAQQHSDKQGADTLLSMILLLDQMPRNIFRKREELPLVYNHYDRLGFALARSSLATRRDLVEHPSLMKRYFWCWRLIPLMHAEHLPSHKFALETDDRWKQMAPEPTEGPAVQFAKGNLEAWDDHEEPLRLFGRYPHRNECLGRQNTPEETEYLKTAKTFGVEQSNKKGDTVPKEEL</sequence>
<dbReference type="InterPro" id="IPR011990">
    <property type="entry name" value="TPR-like_helical_dom_sf"/>
</dbReference>
<dbReference type="SUPFAM" id="SSF48452">
    <property type="entry name" value="TPR-like"/>
    <property type="match status" value="1"/>
</dbReference>
<evidence type="ECO:0000313" key="3">
    <source>
        <dbReference type="Proteomes" id="UP000011761"/>
    </source>
</evidence>
<accession>M2MKQ8</accession>
<feature type="compositionally biased region" description="Basic and acidic residues" evidence="1">
    <location>
        <begin position="270"/>
        <end position="282"/>
    </location>
</feature>
<protein>
    <recommendedName>
        <fullName evidence="4">DUF924-domain-containing protein</fullName>
    </recommendedName>
</protein>
<keyword evidence="3" id="KW-1185">Reference proteome</keyword>
<dbReference type="HOGENOM" id="CLU_065010_0_1_1"/>
<dbReference type="Pfam" id="PF06041">
    <property type="entry name" value="DUF924"/>
    <property type="match status" value="1"/>
</dbReference>
<feature type="region of interest" description="Disordered" evidence="1">
    <location>
        <begin position="263"/>
        <end position="282"/>
    </location>
</feature>
<name>M2MKQ8_BAUPA</name>
<proteinExistence type="predicted"/>
<dbReference type="RefSeq" id="XP_007680946.1">
    <property type="nucleotide sequence ID" value="XM_007682756.1"/>
</dbReference>
<dbReference type="Gene3D" id="1.20.58.320">
    <property type="entry name" value="TPR-like"/>
    <property type="match status" value="1"/>
</dbReference>
<dbReference type="Gene3D" id="1.25.40.10">
    <property type="entry name" value="Tetratricopeptide repeat domain"/>
    <property type="match status" value="1"/>
</dbReference>
<dbReference type="AlphaFoldDB" id="M2MKQ8"/>